<comment type="caution">
    <text evidence="15">The sequence shown here is derived from an EMBL/GenBank/DDBJ whole genome shotgun (WGS) entry which is preliminary data.</text>
</comment>
<dbReference type="PANTHER" id="PTHR43226:SF4">
    <property type="entry name" value="XAA-PRO AMINOPEPTIDASE 3"/>
    <property type="match status" value="1"/>
</dbReference>
<keyword evidence="5" id="KW-0645">Protease</keyword>
<proteinExistence type="inferred from homology"/>
<dbReference type="HOGENOM" id="CLU_017266_1_0_4"/>
<evidence type="ECO:0000256" key="2">
    <source>
        <dbReference type="ARBA" id="ARBA00001936"/>
    </source>
</evidence>
<evidence type="ECO:0000256" key="4">
    <source>
        <dbReference type="ARBA" id="ARBA00012574"/>
    </source>
</evidence>
<evidence type="ECO:0000256" key="1">
    <source>
        <dbReference type="ARBA" id="ARBA00001424"/>
    </source>
</evidence>
<dbReference type="GO" id="GO:0070006">
    <property type="term" value="F:metalloaminopeptidase activity"/>
    <property type="evidence" value="ECO:0007669"/>
    <property type="project" value="InterPro"/>
</dbReference>
<dbReference type="FunFam" id="3.90.230.10:FF:000002">
    <property type="entry name" value="Xaa-Pro aminopeptidase 3"/>
    <property type="match status" value="1"/>
</dbReference>
<dbReference type="InterPro" id="IPR029149">
    <property type="entry name" value="Creatin/AminoP/Spt16_N"/>
</dbReference>
<keyword evidence="9" id="KW-0464">Manganese</keyword>
<dbReference type="SUPFAM" id="SSF55920">
    <property type="entry name" value="Creatinase/aminopeptidase"/>
    <property type="match status" value="1"/>
</dbReference>
<dbReference type="InterPro" id="IPR007865">
    <property type="entry name" value="Aminopep_P_N"/>
</dbReference>
<dbReference type="PANTHER" id="PTHR43226">
    <property type="entry name" value="XAA-PRO AMINOPEPTIDASE 3"/>
    <property type="match status" value="1"/>
</dbReference>
<evidence type="ECO:0000256" key="8">
    <source>
        <dbReference type="ARBA" id="ARBA00023049"/>
    </source>
</evidence>
<organism evidence="15 16">
    <name type="scientific">Massilia timonae CCUG 45783</name>
    <dbReference type="NCBI Taxonomy" id="883126"/>
    <lineage>
        <taxon>Bacteria</taxon>
        <taxon>Pseudomonadati</taxon>
        <taxon>Pseudomonadota</taxon>
        <taxon>Betaproteobacteria</taxon>
        <taxon>Burkholderiales</taxon>
        <taxon>Oxalobacteraceae</taxon>
        <taxon>Telluria group</taxon>
        <taxon>Massilia</taxon>
    </lineage>
</organism>
<dbReference type="CDD" id="cd01087">
    <property type="entry name" value="Prolidase"/>
    <property type="match status" value="1"/>
</dbReference>
<evidence type="ECO:0000256" key="12">
    <source>
        <dbReference type="ARBA" id="ARBA00081411"/>
    </source>
</evidence>
<dbReference type="eggNOG" id="COG0006">
    <property type="taxonomic scope" value="Bacteria"/>
</dbReference>
<dbReference type="NCBIfam" id="NF008131">
    <property type="entry name" value="PRK10879.1"/>
    <property type="match status" value="1"/>
</dbReference>
<dbReference type="GO" id="GO:0006508">
    <property type="term" value="P:proteolysis"/>
    <property type="evidence" value="ECO:0007669"/>
    <property type="project" value="UniProtKB-KW"/>
</dbReference>
<accession>K9DH46</accession>
<protein>
    <recommendedName>
        <fullName evidence="10">Xaa-Pro aminopeptidase</fullName>
        <ecNumber evidence="4">3.4.11.9</ecNumber>
    </recommendedName>
    <alternativeName>
        <fullName evidence="11">Aminopeptidase P II</fullName>
    </alternativeName>
    <alternativeName>
        <fullName evidence="12">X-Pro aminopeptidase</fullName>
    </alternativeName>
</protein>
<evidence type="ECO:0000256" key="9">
    <source>
        <dbReference type="ARBA" id="ARBA00023211"/>
    </source>
</evidence>
<evidence type="ECO:0000256" key="13">
    <source>
        <dbReference type="RuleBase" id="RU000590"/>
    </source>
</evidence>
<reference evidence="15 16" key="1">
    <citation type="submission" date="2012-09" db="EMBL/GenBank/DDBJ databases">
        <title>The Genome Sequence of Massilia timonae CCUG 45783.</title>
        <authorList>
            <consortium name="The Broad Institute Genome Sequencing Platform"/>
            <person name="Earl A."/>
            <person name="Ward D."/>
            <person name="Feldgarden M."/>
            <person name="Gevers D."/>
            <person name="Huys G."/>
            <person name="Walker B."/>
            <person name="Young S.K."/>
            <person name="Zeng Q."/>
            <person name="Gargeya S."/>
            <person name="Fitzgerald M."/>
            <person name="Haas B."/>
            <person name="Abouelleil A."/>
            <person name="Alvarado L."/>
            <person name="Arachchi H.M."/>
            <person name="Berlin A.M."/>
            <person name="Chapman S.B."/>
            <person name="Goldberg J."/>
            <person name="Griggs A."/>
            <person name="Gujja S."/>
            <person name="Hansen M."/>
            <person name="Howarth C."/>
            <person name="Imamovic A."/>
            <person name="Larimer J."/>
            <person name="McCowen C."/>
            <person name="Montmayeur A."/>
            <person name="Murphy C."/>
            <person name="Neiman D."/>
            <person name="Pearson M."/>
            <person name="Priest M."/>
            <person name="Roberts A."/>
            <person name="Saif S."/>
            <person name="Shea T."/>
            <person name="Sisk P."/>
            <person name="Sykes S."/>
            <person name="Wortman J."/>
            <person name="Nusbaum C."/>
            <person name="Birren B."/>
        </authorList>
    </citation>
    <scope>NUCLEOTIDE SEQUENCE [LARGE SCALE GENOMIC DNA]</scope>
    <source>
        <strain evidence="15 16">CCUG 45783</strain>
    </source>
</reference>
<keyword evidence="16" id="KW-1185">Reference proteome</keyword>
<keyword evidence="8" id="KW-0482">Metalloprotease</keyword>
<dbReference type="Pfam" id="PF05195">
    <property type="entry name" value="AMP_N"/>
    <property type="match status" value="1"/>
</dbReference>
<dbReference type="PROSITE" id="PS00491">
    <property type="entry name" value="PROLINE_PEPTIDASE"/>
    <property type="match status" value="1"/>
</dbReference>
<dbReference type="GO" id="GO:0030145">
    <property type="term" value="F:manganese ion binding"/>
    <property type="evidence" value="ECO:0007669"/>
    <property type="project" value="InterPro"/>
</dbReference>
<dbReference type="SMART" id="SM01011">
    <property type="entry name" value="AMP_N"/>
    <property type="match status" value="1"/>
</dbReference>
<evidence type="ECO:0000256" key="6">
    <source>
        <dbReference type="ARBA" id="ARBA00022723"/>
    </source>
</evidence>
<dbReference type="OrthoDB" id="9806388at2"/>
<dbReference type="GO" id="GO:0005829">
    <property type="term" value="C:cytosol"/>
    <property type="evidence" value="ECO:0007669"/>
    <property type="project" value="TreeGrafter"/>
</dbReference>
<dbReference type="Proteomes" id="UP000009874">
    <property type="component" value="Unassembled WGS sequence"/>
</dbReference>
<evidence type="ECO:0000256" key="11">
    <source>
        <dbReference type="ARBA" id="ARBA00075356"/>
    </source>
</evidence>
<dbReference type="Pfam" id="PF00557">
    <property type="entry name" value="Peptidase_M24"/>
    <property type="match status" value="1"/>
</dbReference>
<dbReference type="EMBL" id="AGZI01000013">
    <property type="protein sequence ID" value="EKU83558.1"/>
    <property type="molecule type" value="Genomic_DNA"/>
</dbReference>
<dbReference type="InterPro" id="IPR001131">
    <property type="entry name" value="Peptidase_M24B_aminopep-P_CS"/>
</dbReference>
<evidence type="ECO:0000313" key="15">
    <source>
        <dbReference type="EMBL" id="EKU83558.1"/>
    </source>
</evidence>
<dbReference type="PATRIC" id="fig|883126.3.peg.1210"/>
<evidence type="ECO:0000313" key="16">
    <source>
        <dbReference type="Proteomes" id="UP000009874"/>
    </source>
</evidence>
<dbReference type="InterPro" id="IPR036005">
    <property type="entry name" value="Creatinase/aminopeptidase-like"/>
</dbReference>
<gene>
    <name evidence="15" type="ORF">HMPREF9710_01199</name>
</gene>
<dbReference type="SUPFAM" id="SSF53092">
    <property type="entry name" value="Creatinase/prolidase N-terminal domain"/>
    <property type="match status" value="1"/>
</dbReference>
<keyword evidence="6 13" id="KW-0479">Metal-binding</keyword>
<dbReference type="AlphaFoldDB" id="K9DH46"/>
<name>K9DH46_9BURK</name>
<evidence type="ECO:0000256" key="3">
    <source>
        <dbReference type="ARBA" id="ARBA00008766"/>
    </source>
</evidence>
<dbReference type="Gene3D" id="3.40.350.10">
    <property type="entry name" value="Creatinase/prolidase N-terminal domain"/>
    <property type="match status" value="1"/>
</dbReference>
<dbReference type="InterPro" id="IPR000994">
    <property type="entry name" value="Pept_M24"/>
</dbReference>
<evidence type="ECO:0000256" key="5">
    <source>
        <dbReference type="ARBA" id="ARBA00022670"/>
    </source>
</evidence>
<dbReference type="EC" id="3.4.11.9" evidence="4"/>
<comment type="cofactor">
    <cofactor evidence="2">
        <name>Mn(2+)</name>
        <dbReference type="ChEBI" id="CHEBI:29035"/>
    </cofactor>
</comment>
<feature type="domain" description="Aminopeptidase P N-terminal" evidence="14">
    <location>
        <begin position="3"/>
        <end position="139"/>
    </location>
</feature>
<keyword evidence="7" id="KW-0378">Hydrolase</keyword>
<evidence type="ECO:0000259" key="14">
    <source>
        <dbReference type="SMART" id="SM01011"/>
    </source>
</evidence>
<evidence type="ECO:0000256" key="10">
    <source>
        <dbReference type="ARBA" id="ARBA00069363"/>
    </source>
</evidence>
<dbReference type="InterPro" id="IPR052433">
    <property type="entry name" value="X-Pro_dipept-like"/>
</dbReference>
<dbReference type="Gene3D" id="3.90.230.10">
    <property type="entry name" value="Creatinase/methionine aminopeptidase superfamily"/>
    <property type="match status" value="1"/>
</dbReference>
<dbReference type="RefSeq" id="WP_005664800.1">
    <property type="nucleotide sequence ID" value="NZ_JH992922.1"/>
</dbReference>
<comment type="similarity">
    <text evidence="3 13">Belongs to the peptidase M24B family.</text>
</comment>
<dbReference type="STRING" id="47229.LO55_1800"/>
<comment type="catalytic activity">
    <reaction evidence="1">
        <text>Release of any N-terminal amino acid, including proline, that is linked to proline, even from a dipeptide or tripeptide.</text>
        <dbReference type="EC" id="3.4.11.9"/>
    </reaction>
</comment>
<sequence length="448" mass="49168">MMPHCAAHAARRAQLLGRMQPGAVAVLGTASEVPRNGDSDYPYRHDSHFYYLSGFAEPESFVALVAARGERPARTILFCREKNVEREIWEGFRFGPAAARDAFGFDEAWPIDELDARMADILADAPALYYALGHGAELDARVAGWLKAVRARGRTGVTAPQTMHHLLAMLDEMRLLKDEHEIALMARAGVISAQAHARAMRATRPGMFEYEIEAELLHEFRRNGAQFPAYPSIVASGPQACVLHYNANDRRIADGDLVLIDAGCELDGYASDITRTYPANGRFSDAQRTLYELVLRAQAAALAAIHPGRPYSAIHDAAVRVLTEGMLDLGLLDRNKVGSLDDAIAARAYAQFYMHGTGHWLGMDVHDVGAYRDPSLPDKPSRPLLPGMALTVEPGIYVRPGEGVPEQFWNIGIRIEDDVVVTDAGCRILTAGAPKEVAEIEALMRETR</sequence>
<evidence type="ECO:0000256" key="7">
    <source>
        <dbReference type="ARBA" id="ARBA00022801"/>
    </source>
</evidence>